<dbReference type="SMART" id="SM00849">
    <property type="entry name" value="Lactamase_B"/>
    <property type="match status" value="1"/>
</dbReference>
<dbReference type="PANTHER" id="PTHR42663">
    <property type="entry name" value="HYDROLASE C777.06C-RELATED-RELATED"/>
    <property type="match status" value="1"/>
</dbReference>
<feature type="domain" description="Metallo-beta-lactamase" evidence="1">
    <location>
        <begin position="101"/>
        <end position="274"/>
    </location>
</feature>
<proteinExistence type="predicted"/>
<name>A0AA86SUR5_9FABA</name>
<gene>
    <name evidence="2" type="ORF">AYBTSS11_LOCUS14512</name>
</gene>
<accession>A0AA86SUR5</accession>
<dbReference type="CDD" id="cd16279">
    <property type="entry name" value="metallo-hydrolase-like_MBL-fold"/>
    <property type="match status" value="1"/>
</dbReference>
<dbReference type="EMBL" id="OY731401">
    <property type="protein sequence ID" value="CAJ1950936.1"/>
    <property type="molecule type" value="Genomic_DNA"/>
</dbReference>
<sequence length="280" mass="31319">MVVASIRLLPSPFIISYAPRRFPYSWRSRPSSTIAFSTIHSKVSKEDGGVELGGDQRQTEIIFLGTGTSEGVPRVSCLTNPLNKCEVCSKAAEPGNKNRRLNTSILIRHPNSSGTQNILIDAGKIRTIDAVIITHSHADAIGGLDDLRDWTNNVQPHIPIYVAKRDFEVMTKTHYYLVDTSVIIPGAKVSELQFKIISEESFFVHGLKDALRPDRSTSTHFGLPRALEEVRKIQPKRTLFTGMMHLMDHEEVNDYLARLLESEGLDAQLSYDGLRIPVRL</sequence>
<dbReference type="Pfam" id="PF12706">
    <property type="entry name" value="Lactamase_B_2"/>
    <property type="match status" value="1"/>
</dbReference>
<evidence type="ECO:0000313" key="2">
    <source>
        <dbReference type="EMBL" id="CAJ1950936.1"/>
    </source>
</evidence>
<dbReference type="SUPFAM" id="SSF56281">
    <property type="entry name" value="Metallo-hydrolase/oxidoreductase"/>
    <property type="match status" value="1"/>
</dbReference>
<protein>
    <recommendedName>
        <fullName evidence="1">Metallo-beta-lactamase domain-containing protein</fullName>
    </recommendedName>
</protein>
<dbReference type="Proteomes" id="UP001189624">
    <property type="component" value="Chromosome 4"/>
</dbReference>
<dbReference type="Gene3D" id="3.60.15.10">
    <property type="entry name" value="Ribonuclease Z/Hydroxyacylglutathione hydrolase-like"/>
    <property type="match status" value="2"/>
</dbReference>
<dbReference type="PANTHER" id="PTHR42663:SF3">
    <property type="entry name" value="OS09G0363800 PROTEIN"/>
    <property type="match status" value="1"/>
</dbReference>
<keyword evidence="3" id="KW-1185">Reference proteome</keyword>
<dbReference type="Gramene" id="rna-AYBTSS11_LOCUS14512">
    <property type="protein sequence ID" value="CAJ1950936.1"/>
    <property type="gene ID" value="gene-AYBTSS11_LOCUS14512"/>
</dbReference>
<organism evidence="2 3">
    <name type="scientific">Sphenostylis stenocarpa</name>
    <dbReference type="NCBI Taxonomy" id="92480"/>
    <lineage>
        <taxon>Eukaryota</taxon>
        <taxon>Viridiplantae</taxon>
        <taxon>Streptophyta</taxon>
        <taxon>Embryophyta</taxon>
        <taxon>Tracheophyta</taxon>
        <taxon>Spermatophyta</taxon>
        <taxon>Magnoliopsida</taxon>
        <taxon>eudicotyledons</taxon>
        <taxon>Gunneridae</taxon>
        <taxon>Pentapetalae</taxon>
        <taxon>rosids</taxon>
        <taxon>fabids</taxon>
        <taxon>Fabales</taxon>
        <taxon>Fabaceae</taxon>
        <taxon>Papilionoideae</taxon>
        <taxon>50 kb inversion clade</taxon>
        <taxon>NPAAA clade</taxon>
        <taxon>indigoferoid/millettioid clade</taxon>
        <taxon>Phaseoleae</taxon>
        <taxon>Sphenostylis</taxon>
    </lineage>
</organism>
<dbReference type="InterPro" id="IPR036866">
    <property type="entry name" value="RibonucZ/Hydroxyglut_hydro"/>
</dbReference>
<reference evidence="2" key="1">
    <citation type="submission" date="2023-10" db="EMBL/GenBank/DDBJ databases">
        <authorList>
            <person name="Domelevo Entfellner J.-B."/>
        </authorList>
    </citation>
    <scope>NUCLEOTIDE SEQUENCE</scope>
</reference>
<evidence type="ECO:0000259" key="1">
    <source>
        <dbReference type="SMART" id="SM00849"/>
    </source>
</evidence>
<dbReference type="InterPro" id="IPR001279">
    <property type="entry name" value="Metallo-B-lactamas"/>
</dbReference>
<evidence type="ECO:0000313" key="3">
    <source>
        <dbReference type="Proteomes" id="UP001189624"/>
    </source>
</evidence>
<dbReference type="AlphaFoldDB" id="A0AA86SUR5"/>